<dbReference type="Proteomes" id="UP000623440">
    <property type="component" value="Unassembled WGS sequence"/>
</dbReference>
<evidence type="ECO:0000256" key="1">
    <source>
        <dbReference type="SAM" id="Phobius"/>
    </source>
</evidence>
<keyword evidence="1" id="KW-0472">Membrane</keyword>
<keyword evidence="1" id="KW-1133">Transmembrane helix</keyword>
<sequence>MRAVIRKPVEPEEASAYIRRTFTEILYRVIHIDRVYKITIIIFYQYSAYILVTIYTYIQILQILPKAIA</sequence>
<dbReference type="RefSeq" id="WP_190947550.1">
    <property type="nucleotide sequence ID" value="NZ_JACJSI010000593.1"/>
</dbReference>
<accession>A0ABR8E8K7</accession>
<evidence type="ECO:0008006" key="4">
    <source>
        <dbReference type="Google" id="ProtNLM"/>
    </source>
</evidence>
<protein>
    <recommendedName>
        <fullName evidence="4">Transposase</fullName>
    </recommendedName>
</protein>
<keyword evidence="3" id="KW-1185">Reference proteome</keyword>
<feature type="transmembrane region" description="Helical" evidence="1">
    <location>
        <begin position="35"/>
        <end position="58"/>
    </location>
</feature>
<evidence type="ECO:0000313" key="3">
    <source>
        <dbReference type="Proteomes" id="UP000623440"/>
    </source>
</evidence>
<gene>
    <name evidence="2" type="ORF">H6G97_49940</name>
</gene>
<reference evidence="2 3" key="1">
    <citation type="journal article" date="2020" name="ISME J.">
        <title>Comparative genomics reveals insights into cyanobacterial evolution and habitat adaptation.</title>
        <authorList>
            <person name="Chen M.Y."/>
            <person name="Teng W.K."/>
            <person name="Zhao L."/>
            <person name="Hu C.X."/>
            <person name="Zhou Y.K."/>
            <person name="Han B.P."/>
            <person name="Song L.R."/>
            <person name="Shu W.S."/>
        </authorList>
    </citation>
    <scope>NUCLEOTIDE SEQUENCE [LARGE SCALE GENOMIC DNA]</scope>
    <source>
        <strain evidence="2 3">FACHB-838</strain>
    </source>
</reference>
<organism evidence="2 3">
    <name type="scientific">Nostoc flagelliforme FACHB-838</name>
    <dbReference type="NCBI Taxonomy" id="2692904"/>
    <lineage>
        <taxon>Bacteria</taxon>
        <taxon>Bacillati</taxon>
        <taxon>Cyanobacteriota</taxon>
        <taxon>Cyanophyceae</taxon>
        <taxon>Nostocales</taxon>
        <taxon>Nostocaceae</taxon>
        <taxon>Nostoc</taxon>
    </lineage>
</organism>
<proteinExistence type="predicted"/>
<name>A0ABR8E8K7_9NOSO</name>
<evidence type="ECO:0000313" key="2">
    <source>
        <dbReference type="EMBL" id="MBD2536909.1"/>
    </source>
</evidence>
<dbReference type="EMBL" id="JACJSI010000593">
    <property type="protein sequence ID" value="MBD2536909.1"/>
    <property type="molecule type" value="Genomic_DNA"/>
</dbReference>
<keyword evidence="1" id="KW-0812">Transmembrane</keyword>
<comment type="caution">
    <text evidence="2">The sequence shown here is derived from an EMBL/GenBank/DDBJ whole genome shotgun (WGS) entry which is preliminary data.</text>
</comment>